<dbReference type="Proteomes" id="UP000078512">
    <property type="component" value="Unassembled WGS sequence"/>
</dbReference>
<evidence type="ECO:0000313" key="3">
    <source>
        <dbReference type="Proteomes" id="UP000078512"/>
    </source>
</evidence>
<feature type="region of interest" description="Disordered" evidence="1">
    <location>
        <begin position="144"/>
        <end position="176"/>
    </location>
</feature>
<dbReference type="AlphaFoldDB" id="A0A197K7Y5"/>
<evidence type="ECO:0000256" key="1">
    <source>
        <dbReference type="SAM" id="MobiDB-lite"/>
    </source>
</evidence>
<feature type="compositionally biased region" description="Polar residues" evidence="1">
    <location>
        <begin position="96"/>
        <end position="111"/>
    </location>
</feature>
<keyword evidence="3" id="KW-1185">Reference proteome</keyword>
<feature type="compositionally biased region" description="Polar residues" evidence="1">
    <location>
        <begin position="218"/>
        <end position="229"/>
    </location>
</feature>
<proteinExistence type="predicted"/>
<feature type="region of interest" description="Disordered" evidence="1">
    <location>
        <begin position="16"/>
        <end position="73"/>
    </location>
</feature>
<feature type="compositionally biased region" description="Polar residues" evidence="1">
    <location>
        <begin position="144"/>
        <end position="160"/>
    </location>
</feature>
<sequence length="312" mass="32704">MVTPFVHKLKNWIITQRRSNKRGNSKGQHNQLAHLQSQGNDSSTSTGSHHQQQQQQHPSNRHQTSVPTVSSSEARLDSEVLKNMLGIGKPVAFSQETTPVHHQQGQHPAHQSSSLSRNTRDSSESLKALLGIQGGVNMLNADGTATGSPVIQPSTAYSSRPVSMPSSTTSNSSASVPPLLHHNHLTTQHGGSPLMANVGVAMANGNNNSNRGSYGSNHSPQLQHASAASSPMRARNGPVDLLALLKGGGGGGGADGLQNGNGHNDNGMHHAGTGYGVGNINNNNGIAPGPGHVPVTKPKTMQNFTFDMEALF</sequence>
<feature type="compositionally biased region" description="Low complexity" evidence="1">
    <location>
        <begin position="161"/>
        <end position="176"/>
    </location>
</feature>
<protein>
    <submittedName>
        <fullName evidence="2">Uncharacterized protein</fullName>
    </submittedName>
</protein>
<name>A0A197K7Y5_9FUNG</name>
<feature type="compositionally biased region" description="Polar residues" evidence="1">
    <location>
        <begin position="61"/>
        <end position="73"/>
    </location>
</feature>
<feature type="compositionally biased region" description="Low complexity" evidence="1">
    <location>
        <begin position="204"/>
        <end position="217"/>
    </location>
</feature>
<accession>A0A197K7Y5</accession>
<reference evidence="2 3" key="1">
    <citation type="submission" date="2016-05" db="EMBL/GenBank/DDBJ databases">
        <title>Genome sequencing reveals origins of a unique bacterial endosymbiosis in the earliest lineages of terrestrial Fungi.</title>
        <authorList>
            <consortium name="DOE Joint Genome Institute"/>
            <person name="Uehling J."/>
            <person name="Gryganskyi A."/>
            <person name="Hameed K."/>
            <person name="Tschaplinski T."/>
            <person name="Misztal P."/>
            <person name="Wu S."/>
            <person name="Desiro A."/>
            <person name="Vande Pol N."/>
            <person name="Du Z.-Y."/>
            <person name="Zienkiewicz A."/>
            <person name="Zienkiewicz K."/>
            <person name="Morin E."/>
            <person name="Tisserant E."/>
            <person name="Splivallo R."/>
            <person name="Hainaut M."/>
            <person name="Henrissat B."/>
            <person name="Ohm R."/>
            <person name="Kuo A."/>
            <person name="Yan J."/>
            <person name="Lipzen A."/>
            <person name="Nolan M."/>
            <person name="Labutti K."/>
            <person name="Barry K."/>
            <person name="Goldstein A."/>
            <person name="Labbe J."/>
            <person name="Schadt C."/>
            <person name="Tuskan G."/>
            <person name="Grigoriev I."/>
            <person name="Martin F."/>
            <person name="Vilgalys R."/>
            <person name="Bonito G."/>
        </authorList>
    </citation>
    <scope>NUCLEOTIDE SEQUENCE [LARGE SCALE GENOMIC DNA]</scope>
    <source>
        <strain evidence="2 3">AG-77</strain>
    </source>
</reference>
<feature type="region of interest" description="Disordered" evidence="1">
    <location>
        <begin position="96"/>
        <end position="123"/>
    </location>
</feature>
<feature type="compositionally biased region" description="Polar residues" evidence="1">
    <location>
        <begin position="25"/>
        <end position="48"/>
    </location>
</feature>
<feature type="compositionally biased region" description="Low complexity" evidence="1">
    <location>
        <begin position="256"/>
        <end position="273"/>
    </location>
</feature>
<gene>
    <name evidence="2" type="ORF">K457DRAFT_70502</name>
</gene>
<organism evidence="2 3">
    <name type="scientific">Linnemannia elongata AG-77</name>
    <dbReference type="NCBI Taxonomy" id="1314771"/>
    <lineage>
        <taxon>Eukaryota</taxon>
        <taxon>Fungi</taxon>
        <taxon>Fungi incertae sedis</taxon>
        <taxon>Mucoromycota</taxon>
        <taxon>Mortierellomycotina</taxon>
        <taxon>Mortierellomycetes</taxon>
        <taxon>Mortierellales</taxon>
        <taxon>Mortierellaceae</taxon>
        <taxon>Linnemannia</taxon>
    </lineage>
</organism>
<evidence type="ECO:0000313" key="2">
    <source>
        <dbReference type="EMBL" id="OAQ32539.1"/>
    </source>
</evidence>
<dbReference type="OrthoDB" id="18996at2759"/>
<feature type="region of interest" description="Disordered" evidence="1">
    <location>
        <begin position="203"/>
        <end position="234"/>
    </location>
</feature>
<feature type="region of interest" description="Disordered" evidence="1">
    <location>
        <begin position="254"/>
        <end position="273"/>
    </location>
</feature>
<dbReference type="EMBL" id="KV442024">
    <property type="protein sequence ID" value="OAQ32539.1"/>
    <property type="molecule type" value="Genomic_DNA"/>
</dbReference>